<protein>
    <submittedName>
        <fullName evidence="2">Uncharacterized protein</fullName>
    </submittedName>
</protein>
<evidence type="ECO:0000313" key="2">
    <source>
        <dbReference type="EMBL" id="MBX40867.1"/>
    </source>
</evidence>
<accession>A0A2P2NEH1</accession>
<feature type="region of interest" description="Disordered" evidence="1">
    <location>
        <begin position="1"/>
        <end position="22"/>
    </location>
</feature>
<evidence type="ECO:0000256" key="1">
    <source>
        <dbReference type="SAM" id="MobiDB-lite"/>
    </source>
</evidence>
<proteinExistence type="predicted"/>
<dbReference type="EMBL" id="GGEC01060383">
    <property type="protein sequence ID" value="MBX40867.1"/>
    <property type="molecule type" value="Transcribed_RNA"/>
</dbReference>
<dbReference type="AlphaFoldDB" id="A0A2P2NEH1"/>
<sequence>MQLLFSSLATSNTQGKVNNITH</sequence>
<reference evidence="2" key="1">
    <citation type="submission" date="2018-02" db="EMBL/GenBank/DDBJ databases">
        <title>Rhizophora mucronata_Transcriptome.</title>
        <authorList>
            <person name="Meera S.P."/>
            <person name="Sreeshan A."/>
            <person name="Augustine A."/>
        </authorList>
    </citation>
    <scope>NUCLEOTIDE SEQUENCE</scope>
    <source>
        <tissue evidence="2">Leaf</tissue>
    </source>
</reference>
<organism evidence="2">
    <name type="scientific">Rhizophora mucronata</name>
    <name type="common">Asiatic mangrove</name>
    <dbReference type="NCBI Taxonomy" id="61149"/>
    <lineage>
        <taxon>Eukaryota</taxon>
        <taxon>Viridiplantae</taxon>
        <taxon>Streptophyta</taxon>
        <taxon>Embryophyta</taxon>
        <taxon>Tracheophyta</taxon>
        <taxon>Spermatophyta</taxon>
        <taxon>Magnoliopsida</taxon>
        <taxon>eudicotyledons</taxon>
        <taxon>Gunneridae</taxon>
        <taxon>Pentapetalae</taxon>
        <taxon>rosids</taxon>
        <taxon>fabids</taxon>
        <taxon>Malpighiales</taxon>
        <taxon>Rhizophoraceae</taxon>
        <taxon>Rhizophora</taxon>
    </lineage>
</organism>
<name>A0A2P2NEH1_RHIMU</name>